<dbReference type="Proteomes" id="UP001595696">
    <property type="component" value="Unassembled WGS sequence"/>
</dbReference>
<comment type="caution">
    <text evidence="3">The sequence shown here is derived from an EMBL/GenBank/DDBJ whole genome shotgun (WGS) entry which is preliminary data.</text>
</comment>
<evidence type="ECO:0008006" key="5">
    <source>
        <dbReference type="Google" id="ProtNLM"/>
    </source>
</evidence>
<organism evidence="3 4">
    <name type="scientific">Nocardia jiangsuensis</name>
    <dbReference type="NCBI Taxonomy" id="1691563"/>
    <lineage>
        <taxon>Bacteria</taxon>
        <taxon>Bacillati</taxon>
        <taxon>Actinomycetota</taxon>
        <taxon>Actinomycetes</taxon>
        <taxon>Mycobacteriales</taxon>
        <taxon>Nocardiaceae</taxon>
        <taxon>Nocardia</taxon>
    </lineage>
</organism>
<feature type="transmembrane region" description="Helical" evidence="2">
    <location>
        <begin position="26"/>
        <end position="45"/>
    </location>
</feature>
<evidence type="ECO:0000256" key="1">
    <source>
        <dbReference type="SAM" id="MobiDB-lite"/>
    </source>
</evidence>
<feature type="compositionally biased region" description="Basic and acidic residues" evidence="1">
    <location>
        <begin position="1"/>
        <end position="11"/>
    </location>
</feature>
<feature type="transmembrane region" description="Helical" evidence="2">
    <location>
        <begin position="90"/>
        <end position="114"/>
    </location>
</feature>
<keyword evidence="2" id="KW-1133">Transmembrane helix</keyword>
<dbReference type="EMBL" id="JBHSAX010000003">
    <property type="protein sequence ID" value="MFC3960802.1"/>
    <property type="molecule type" value="Genomic_DNA"/>
</dbReference>
<keyword evidence="2" id="KW-0812">Transmembrane</keyword>
<name>A0ABV8DMR7_9NOCA</name>
<proteinExistence type="predicted"/>
<feature type="transmembrane region" description="Helical" evidence="2">
    <location>
        <begin position="57"/>
        <end position="78"/>
    </location>
</feature>
<evidence type="ECO:0000313" key="4">
    <source>
        <dbReference type="Proteomes" id="UP001595696"/>
    </source>
</evidence>
<keyword evidence="4" id="KW-1185">Reference proteome</keyword>
<feature type="region of interest" description="Disordered" evidence="1">
    <location>
        <begin position="1"/>
        <end position="22"/>
    </location>
</feature>
<accession>A0ABV8DMR7</accession>
<protein>
    <recommendedName>
        <fullName evidence="5">DUF4190 domain-containing protein</fullName>
    </recommendedName>
</protein>
<evidence type="ECO:0000313" key="3">
    <source>
        <dbReference type="EMBL" id="MFC3960802.1"/>
    </source>
</evidence>
<keyword evidence="2" id="KW-0472">Membrane</keyword>
<sequence>MTDAIPPERHPVQPPPPPARRSNRRAVVALVCGGLAFLLAGNNAVTPLPIDASLSYALSFYFAPLPLIGIAIAAGYSGSIRARSTGRGQVPAVIGLSLGLVALGFVALSMITVIEVFA</sequence>
<dbReference type="RefSeq" id="WP_378610574.1">
    <property type="nucleotide sequence ID" value="NZ_JBHSAX010000003.1"/>
</dbReference>
<gene>
    <name evidence="3" type="ORF">ACFO0B_02225</name>
</gene>
<evidence type="ECO:0000256" key="2">
    <source>
        <dbReference type="SAM" id="Phobius"/>
    </source>
</evidence>
<reference evidence="4" key="1">
    <citation type="journal article" date="2019" name="Int. J. Syst. Evol. Microbiol.">
        <title>The Global Catalogue of Microorganisms (GCM) 10K type strain sequencing project: providing services to taxonomists for standard genome sequencing and annotation.</title>
        <authorList>
            <consortium name="The Broad Institute Genomics Platform"/>
            <consortium name="The Broad Institute Genome Sequencing Center for Infectious Disease"/>
            <person name="Wu L."/>
            <person name="Ma J."/>
        </authorList>
    </citation>
    <scope>NUCLEOTIDE SEQUENCE [LARGE SCALE GENOMIC DNA]</scope>
    <source>
        <strain evidence="4">CGMCC 4.7330</strain>
    </source>
</reference>